<dbReference type="Proteomes" id="UP000005850">
    <property type="component" value="Chromosome"/>
</dbReference>
<feature type="compositionally biased region" description="Acidic residues" evidence="1">
    <location>
        <begin position="124"/>
        <end position="137"/>
    </location>
</feature>
<evidence type="ECO:0000259" key="2">
    <source>
        <dbReference type="Pfam" id="PF07833"/>
    </source>
</evidence>
<feature type="region of interest" description="Disordered" evidence="1">
    <location>
        <begin position="121"/>
        <end position="157"/>
    </location>
</feature>
<organism evidence="3 4">
    <name type="scientific">Brevibacillus laterosporus LMG 15441</name>
    <dbReference type="NCBI Taxonomy" id="1042163"/>
    <lineage>
        <taxon>Bacteria</taxon>
        <taxon>Bacillati</taxon>
        <taxon>Bacillota</taxon>
        <taxon>Bacilli</taxon>
        <taxon>Bacillales</taxon>
        <taxon>Paenibacillaceae</taxon>
        <taxon>Brevibacillus</taxon>
    </lineage>
</organism>
<dbReference type="HOGENOM" id="CLU_396742_0_0_9"/>
<dbReference type="EMBL" id="CP007806">
    <property type="protein sequence ID" value="AIG26051.1"/>
    <property type="molecule type" value="Genomic_DNA"/>
</dbReference>
<gene>
    <name evidence="3" type="ORF">BRLA_c017270</name>
</gene>
<dbReference type="eggNOG" id="COG4945">
    <property type="taxonomic scope" value="Bacteria"/>
</dbReference>
<sequence>MNKQLKRGAFLLLASTLAITPLVSVPQSTYAAKGLSVDAKDTKTDKTTTYTLEFEAEDDLKKGDEIVVNFGTDFDLRDVDEDSIKVNGSKPKDVSVSRGKITIEISKKIDDGDDVEIVIKDVGNPDDDDEYDISVDDGEGKSTDSIKIGKSKSSSSKSKTEKSAFSVDFGSKYQDEKTSLEISRIDLNDKLDDTKYVEVTFPYSSMVPNKISTSDVELNGYSPKDVEVSGRTVKIKPSSKADGDKRLTIKFNKDAGIRTPSSSSSFKVEVDYRNTTYVSKEFEMKKGSSSVDSDYSVTLSDNKAGARSSVAMDVRLRDELRGGNDIYVEFPTQDMVPGYIFSSSVTINGTPARSTGVSGRTVTLSTPYNFSSTDRVRIEFKNDAFLKMPTSTGNYDLAVKYRDTTYRSKSFTVAAGGVTPTNPTNPTYPTNPTNPTNPTVPVVPANNSTATVALSKPNPNAITGMTVGIKALGVGLSTSDYIEVVMPTTFRVPTTIPTTAVTVNGTYPSYVGTRGQNLVIYPSVNLPAGQAVSVAVNENAKIQTPGASNIYNVGVYTSAEKNPLFIRQVTVGAQNGISFKVGAASFKTQGKTFPLAVAPYTVNGNTMVPATFVRDGLKVSTTYTKAAATVKYGKTTMSFKVGSKVVNINGKNYTLPTAVQLKNNVPMLPIRTITDNLRFNLAWDNASSSVIIFK</sequence>
<feature type="domain" description="Copper amine oxidase-like N-terminal" evidence="2">
    <location>
        <begin position="590"/>
        <end position="692"/>
    </location>
</feature>
<name>A0A075R3J4_BRELA</name>
<evidence type="ECO:0000313" key="3">
    <source>
        <dbReference type="EMBL" id="AIG26051.1"/>
    </source>
</evidence>
<dbReference type="Gene3D" id="3.30.457.10">
    <property type="entry name" value="Copper amine oxidase-like, N-terminal domain"/>
    <property type="match status" value="2"/>
</dbReference>
<dbReference type="InterPro" id="IPR036582">
    <property type="entry name" value="Mao_N_sf"/>
</dbReference>
<evidence type="ECO:0000313" key="4">
    <source>
        <dbReference type="Proteomes" id="UP000005850"/>
    </source>
</evidence>
<proteinExistence type="predicted"/>
<reference evidence="3 4" key="1">
    <citation type="journal article" date="2011" name="J. Bacteriol.">
        <title>Genome sequence of Brevibacillus laterosporus LMG 15441, a pathogen of invertebrates.</title>
        <authorList>
            <person name="Djukic M."/>
            <person name="Poehlein A."/>
            <person name="Thurmer A."/>
            <person name="Daniel R."/>
        </authorList>
    </citation>
    <scope>NUCLEOTIDE SEQUENCE [LARGE SCALE GENOMIC DNA]</scope>
    <source>
        <strain evidence="3 4">LMG 15441</strain>
    </source>
</reference>
<keyword evidence="4" id="KW-1185">Reference proteome</keyword>
<feature type="compositionally biased region" description="Low complexity" evidence="1">
    <location>
        <begin position="145"/>
        <end position="157"/>
    </location>
</feature>
<dbReference type="Pfam" id="PF07833">
    <property type="entry name" value="Cu_amine_oxidN1"/>
    <property type="match status" value="1"/>
</dbReference>
<protein>
    <recommendedName>
        <fullName evidence="2">Copper amine oxidase-like N-terminal domain-containing protein</fullName>
    </recommendedName>
</protein>
<dbReference type="AlphaFoldDB" id="A0A075R3J4"/>
<dbReference type="STRING" id="1042163.BRLA_c017270"/>
<dbReference type="KEGG" id="blr:BRLA_c017270"/>
<dbReference type="InterPro" id="IPR012854">
    <property type="entry name" value="Cu_amine_oxidase-like_N"/>
</dbReference>
<evidence type="ECO:0000256" key="1">
    <source>
        <dbReference type="SAM" id="MobiDB-lite"/>
    </source>
</evidence>
<dbReference type="RefSeq" id="WP_003337833.1">
    <property type="nucleotide sequence ID" value="NZ_CP007806.1"/>
</dbReference>
<dbReference type="SUPFAM" id="SSF55383">
    <property type="entry name" value="Copper amine oxidase, domain N"/>
    <property type="match status" value="2"/>
</dbReference>
<accession>A0A075R3J4</accession>